<dbReference type="InterPro" id="IPR021137">
    <property type="entry name" value="Ribosomal_bL35-like"/>
</dbReference>
<dbReference type="EMBL" id="MW266090">
    <property type="protein sequence ID" value="QSV12736.1"/>
    <property type="molecule type" value="Genomic_DNA"/>
</dbReference>
<keyword evidence="6" id="KW-0934">Plastid</keyword>
<dbReference type="FunFam" id="4.10.410.60:FF:000001">
    <property type="entry name" value="50S ribosomal protein L35"/>
    <property type="match status" value="1"/>
</dbReference>
<comment type="similarity">
    <text evidence="1">Belongs to the bacterial ribosomal protein bL35 family.</text>
</comment>
<dbReference type="HAMAP" id="MF_00514">
    <property type="entry name" value="Ribosomal_bL35"/>
    <property type="match status" value="1"/>
</dbReference>
<keyword evidence="2 6" id="KW-0689">Ribosomal protein</keyword>
<geneLocation type="plastid" evidence="6"/>
<evidence type="ECO:0000256" key="1">
    <source>
        <dbReference type="ARBA" id="ARBA00006598"/>
    </source>
</evidence>
<evidence type="ECO:0000313" key="6">
    <source>
        <dbReference type="EMBL" id="QSV12736.1"/>
    </source>
</evidence>
<organism evidence="6">
    <name type="scientific">Phaeophyceae sp</name>
    <dbReference type="NCBI Taxonomy" id="2249243"/>
    <lineage>
        <taxon>Eukaryota</taxon>
        <taxon>Sar</taxon>
        <taxon>Stramenopiles</taxon>
        <taxon>Ochrophyta</taxon>
        <taxon>PX clade</taxon>
        <taxon>Phaeophyceae</taxon>
    </lineage>
</organism>
<dbReference type="GO" id="GO:0015934">
    <property type="term" value="C:large ribosomal subunit"/>
    <property type="evidence" value="ECO:0007669"/>
    <property type="project" value="TreeGrafter"/>
</dbReference>
<name>A0A8E5BFJ0_9PHAE</name>
<keyword evidence="3" id="KW-0687">Ribonucleoprotein</keyword>
<dbReference type="PANTHER" id="PTHR33343:SF1">
    <property type="entry name" value="LARGE RIBOSOMAL SUBUNIT PROTEIN BL35M"/>
    <property type="match status" value="1"/>
</dbReference>
<sequence length="64" mass="7708">MLKLKPRKSAKKRYKLISNKRFIRKKAFKGHLLEKKSKQRKRYLSNTIIVSKSDTQAIKKMLIY</sequence>
<proteinExistence type="inferred from homology"/>
<dbReference type="GO" id="GO:0003735">
    <property type="term" value="F:structural constituent of ribosome"/>
    <property type="evidence" value="ECO:0007669"/>
    <property type="project" value="InterPro"/>
</dbReference>
<dbReference type="NCBIfam" id="TIGR00001">
    <property type="entry name" value="rpmI_bact"/>
    <property type="match status" value="1"/>
</dbReference>
<reference evidence="6" key="1">
    <citation type="journal article" date="2021" name="Eur. J. Phycol.">
        <title>High-throughput sequencing of the kelp Alaria (Phaeophyceae) reveals epi-endobiotic associations, including a likely phaeophycean parasite.</title>
        <authorList>
            <person name="Bringloe T.T."/>
            <person name="Sauermann R."/>
            <person name="Krause-Jensen D."/>
            <person name="Olesen B."/>
            <person name="Klimova A."/>
            <person name="Klochkova T.A."/>
            <person name="Verbruggen H."/>
        </authorList>
    </citation>
    <scope>NUCLEOTIDE SEQUENCE</scope>
</reference>
<dbReference type="InterPro" id="IPR001706">
    <property type="entry name" value="Ribosomal_bL35"/>
</dbReference>
<dbReference type="Pfam" id="PF01632">
    <property type="entry name" value="Ribosomal_L35p"/>
    <property type="match status" value="1"/>
</dbReference>
<gene>
    <name evidence="6" type="primary">rpl35</name>
</gene>
<accession>A0A8E5BFJ0</accession>
<dbReference type="GO" id="GO:0006412">
    <property type="term" value="P:translation"/>
    <property type="evidence" value="ECO:0007669"/>
    <property type="project" value="InterPro"/>
</dbReference>
<protein>
    <recommendedName>
        <fullName evidence="4">Large ribosomal subunit protein bL35c</fullName>
    </recommendedName>
    <alternativeName>
        <fullName evidence="5">50S ribosomal protein L35, chloroplastic</fullName>
    </alternativeName>
</protein>
<dbReference type="AlphaFoldDB" id="A0A8E5BFJ0"/>
<evidence type="ECO:0000256" key="5">
    <source>
        <dbReference type="ARBA" id="ARBA00079119"/>
    </source>
</evidence>
<dbReference type="PANTHER" id="PTHR33343">
    <property type="entry name" value="54S RIBOSOMAL PROTEIN BL35M"/>
    <property type="match status" value="1"/>
</dbReference>
<evidence type="ECO:0000256" key="4">
    <source>
        <dbReference type="ARBA" id="ARBA00072523"/>
    </source>
</evidence>
<evidence type="ECO:0000256" key="2">
    <source>
        <dbReference type="ARBA" id="ARBA00022980"/>
    </source>
</evidence>
<evidence type="ECO:0000256" key="3">
    <source>
        <dbReference type="ARBA" id="ARBA00023274"/>
    </source>
</evidence>